<evidence type="ECO:0000313" key="3">
    <source>
        <dbReference type="EMBL" id="MBB5575693.1"/>
    </source>
</evidence>
<dbReference type="EMBL" id="JACHBI010000009">
    <property type="protein sequence ID" value="MBB5575693.1"/>
    <property type="molecule type" value="Genomic_DNA"/>
</dbReference>
<reference evidence="3 4" key="1">
    <citation type="submission" date="2020-08" db="EMBL/GenBank/DDBJ databases">
        <title>Genomic Encyclopedia of Type Strains, Phase IV (KMG-V): Genome sequencing to study the core and pangenomes of soil and plant-associated prokaryotes.</title>
        <authorList>
            <person name="Whitman W."/>
        </authorList>
    </citation>
    <scope>NUCLEOTIDE SEQUENCE [LARGE SCALE GENOMIC DNA]</scope>
    <source>
        <strain evidence="3 4">SEMIA 4064</strain>
    </source>
</reference>
<comment type="caution">
    <text evidence="3">The sequence shown here is derived from an EMBL/GenBank/DDBJ whole genome shotgun (WGS) entry which is preliminary data.</text>
</comment>
<feature type="domain" description="Enoyl reductase (ER)" evidence="2">
    <location>
        <begin position="13"/>
        <end position="308"/>
    </location>
</feature>
<dbReference type="InterPro" id="IPR013154">
    <property type="entry name" value="ADH-like_N"/>
</dbReference>
<dbReference type="SMART" id="SM00829">
    <property type="entry name" value="PKS_ER"/>
    <property type="match status" value="1"/>
</dbReference>
<dbReference type="Pfam" id="PF13602">
    <property type="entry name" value="ADH_zinc_N_2"/>
    <property type="match status" value="1"/>
</dbReference>
<name>A0A7W8XU79_9HYPH</name>
<gene>
    <name evidence="3" type="ORF">GGD50_004328</name>
</gene>
<dbReference type="GO" id="GO:0008270">
    <property type="term" value="F:zinc ion binding"/>
    <property type="evidence" value="ECO:0007669"/>
    <property type="project" value="InterPro"/>
</dbReference>
<sequence length="312" mass="34228">MSVMKAVRIHAFGGPEVLRLEEIERPEPKIDEILIRVEAASVNPVDWKMREGSYPAVQEDDLPYVLGRDVCGTVEKVGEGVGAFRLGEAVYAFLNPRHGGYEQFVIARPEEVAPKPRLMNPVEAAAIPLAGITAWQGLFEHGGLQAGQRVLIHGGAGGVGHLAIQFAKAKGAWVATTVSGGDMEFARYLGADQVIDYESERFEEAIQPVDMVFDLVAGETQDRSFSVIKTDGILVSTLAQPDKKRATELGIRAIRYTAQPNGVQLAEISRLIDDGKVRVEIRRVYPLDQARAAQEAIMNEHNRGKIVLRVEH</sequence>
<dbReference type="Pfam" id="PF08240">
    <property type="entry name" value="ADH_N"/>
    <property type="match status" value="1"/>
</dbReference>
<dbReference type="InterPro" id="IPR011032">
    <property type="entry name" value="GroES-like_sf"/>
</dbReference>
<dbReference type="InterPro" id="IPR020843">
    <property type="entry name" value="ER"/>
</dbReference>
<dbReference type="PANTHER" id="PTHR11695:SF294">
    <property type="entry name" value="RETICULON-4-INTERACTING PROTEIN 1, MITOCHONDRIAL"/>
    <property type="match status" value="1"/>
</dbReference>
<dbReference type="SUPFAM" id="SSF50129">
    <property type="entry name" value="GroES-like"/>
    <property type="match status" value="1"/>
</dbReference>
<dbReference type="GO" id="GO:0016491">
    <property type="term" value="F:oxidoreductase activity"/>
    <property type="evidence" value="ECO:0007669"/>
    <property type="project" value="UniProtKB-KW"/>
</dbReference>
<dbReference type="SUPFAM" id="SSF51735">
    <property type="entry name" value="NAD(P)-binding Rossmann-fold domains"/>
    <property type="match status" value="1"/>
</dbReference>
<dbReference type="InterPro" id="IPR036291">
    <property type="entry name" value="NAD(P)-bd_dom_sf"/>
</dbReference>
<accession>A0A7W8XU79</accession>
<dbReference type="Gene3D" id="3.40.50.720">
    <property type="entry name" value="NAD(P)-binding Rossmann-like Domain"/>
    <property type="match status" value="1"/>
</dbReference>
<dbReference type="InterPro" id="IPR002364">
    <property type="entry name" value="Quin_OxRdtase/zeta-crystal_CS"/>
</dbReference>
<evidence type="ECO:0000256" key="1">
    <source>
        <dbReference type="ARBA" id="ARBA00023002"/>
    </source>
</evidence>
<dbReference type="AlphaFoldDB" id="A0A7W8XU79"/>
<keyword evidence="4" id="KW-1185">Reference proteome</keyword>
<dbReference type="RefSeq" id="WP_245407428.1">
    <property type="nucleotide sequence ID" value="NZ_JACHBI010000009.1"/>
</dbReference>
<evidence type="ECO:0000259" key="2">
    <source>
        <dbReference type="SMART" id="SM00829"/>
    </source>
</evidence>
<dbReference type="PROSITE" id="PS01162">
    <property type="entry name" value="QOR_ZETA_CRYSTAL"/>
    <property type="match status" value="1"/>
</dbReference>
<dbReference type="InterPro" id="IPR050700">
    <property type="entry name" value="YIM1/Zinc_Alcohol_DH_Fams"/>
</dbReference>
<organism evidence="3 4">
    <name type="scientific">Rhizobium paranaense</name>
    <dbReference type="NCBI Taxonomy" id="1650438"/>
    <lineage>
        <taxon>Bacteria</taxon>
        <taxon>Pseudomonadati</taxon>
        <taxon>Pseudomonadota</taxon>
        <taxon>Alphaproteobacteria</taxon>
        <taxon>Hyphomicrobiales</taxon>
        <taxon>Rhizobiaceae</taxon>
        <taxon>Rhizobium/Agrobacterium group</taxon>
        <taxon>Rhizobium</taxon>
    </lineage>
</organism>
<dbReference type="PANTHER" id="PTHR11695">
    <property type="entry name" value="ALCOHOL DEHYDROGENASE RELATED"/>
    <property type="match status" value="1"/>
</dbReference>
<keyword evidence="1" id="KW-0560">Oxidoreductase</keyword>
<protein>
    <submittedName>
        <fullName evidence="3">NADPH:quinone reductase-like Zn-dependent oxidoreductase</fullName>
    </submittedName>
</protein>
<dbReference type="Gene3D" id="3.90.180.10">
    <property type="entry name" value="Medium-chain alcohol dehydrogenases, catalytic domain"/>
    <property type="match status" value="1"/>
</dbReference>
<dbReference type="CDD" id="cd05289">
    <property type="entry name" value="MDR_like_2"/>
    <property type="match status" value="1"/>
</dbReference>
<proteinExistence type="predicted"/>
<evidence type="ECO:0000313" key="4">
    <source>
        <dbReference type="Proteomes" id="UP000549882"/>
    </source>
</evidence>
<dbReference type="Proteomes" id="UP000549882">
    <property type="component" value="Unassembled WGS sequence"/>
</dbReference>